<name>A0A951QTJ4_9CYAN</name>
<evidence type="ECO:0000259" key="1">
    <source>
        <dbReference type="Pfam" id="PF00350"/>
    </source>
</evidence>
<comment type="caution">
    <text evidence="2">The sequence shown here is derived from an EMBL/GenBank/DDBJ whole genome shotgun (WGS) entry which is preliminary data.</text>
</comment>
<dbReference type="Gene3D" id="3.40.50.300">
    <property type="entry name" value="P-loop containing nucleotide triphosphate hydrolases"/>
    <property type="match status" value="1"/>
</dbReference>
<protein>
    <submittedName>
        <fullName evidence="2">Dynamin family protein</fullName>
    </submittedName>
</protein>
<proteinExistence type="predicted"/>
<reference evidence="2" key="1">
    <citation type="submission" date="2021-05" db="EMBL/GenBank/DDBJ databases">
        <authorList>
            <person name="Pietrasiak N."/>
            <person name="Ward R."/>
            <person name="Stajich J.E."/>
            <person name="Kurbessoian T."/>
        </authorList>
    </citation>
    <scope>NUCLEOTIDE SEQUENCE</scope>
    <source>
        <strain evidence="2">GSE-NOS-MK-12-04C</strain>
    </source>
</reference>
<dbReference type="EMBL" id="JAHHGZ010000058">
    <property type="protein sequence ID" value="MBW4671972.1"/>
    <property type="molecule type" value="Genomic_DNA"/>
</dbReference>
<dbReference type="InterPro" id="IPR045063">
    <property type="entry name" value="Dynamin_N"/>
</dbReference>
<evidence type="ECO:0000313" key="2">
    <source>
        <dbReference type="EMBL" id="MBW4671972.1"/>
    </source>
</evidence>
<accession>A0A951QTJ4</accession>
<dbReference type="InterPro" id="IPR027417">
    <property type="entry name" value="P-loop_NTPase"/>
</dbReference>
<sequence length="742" mass="85002">MNITQINPTRTQRIDQIIKQRKVFSAKIQRDKASLETRKLAFVNLKKHREELLARGIDSISAKRLGDIDFTMLDKIDALLVSMQQLCDRCTRDTLNIAVVGYARQGKSRLLRSLTGLNSTIIPDGGEGYCTGTLSKIRHEDGLEEARGKVDFYSWHNFRDDVLGPYYQNLDLPSLPITVDEFAQTPPPALPTEKRDSEIDKARYGHLRKDYFSNLQKYRQLLGKPSIEIGEQEIREYVTQDTKDGSGDKIANYLAVKAVEISCSFPSEDIGKIMLIDLPGLGDTNLIDAERLISTLKQEADFVLFVRRPEANAVWGEAHIKLYQTAREALGDLPLSRCSFMVLNRTKEGTEGGDNNYRCEKLQAELKETPIQVERCAIADCSDPQEANTQILEPILNYLVEKIEDIDSEYARACQKHLEQIQRQITIELEKADKALAHYGDGDLLFEQLFEKFWQELTNDLENLLTHFSDRRHDKDSEFEGRVKEAIADCREDTGIPANVKDIAERRNLFGSYNTAYNEFLHEIRTHFLKHFLSLDSGMQMSLESRKTLVAKALKIRLGELGDGEGSEFLKAITARLPENANILKLGFQSISDFNVSWAGKIQRQVRENLEKLRPDANPVPFSDVAMDELKLDAKLPTQEELILTALKKLHKEAADKSEQSLQKILCEPSLDAYFMVEEFVDRILRAKGVQLEWRIFLRKVSSEVWPEFKEMENRVQQQQIWKQLVMRAKEVNGMHERLFLN</sequence>
<dbReference type="Proteomes" id="UP000729701">
    <property type="component" value="Unassembled WGS sequence"/>
</dbReference>
<gene>
    <name evidence="2" type="ORF">KME60_32250</name>
</gene>
<evidence type="ECO:0000313" key="3">
    <source>
        <dbReference type="Proteomes" id="UP000729701"/>
    </source>
</evidence>
<reference evidence="2" key="2">
    <citation type="journal article" date="2022" name="Microbiol. Resour. Announc.">
        <title>Metagenome Sequencing to Explore Phylogenomics of Terrestrial Cyanobacteria.</title>
        <authorList>
            <person name="Ward R.D."/>
            <person name="Stajich J.E."/>
            <person name="Johansen J.R."/>
            <person name="Huntemann M."/>
            <person name="Clum A."/>
            <person name="Foster B."/>
            <person name="Foster B."/>
            <person name="Roux S."/>
            <person name="Palaniappan K."/>
            <person name="Varghese N."/>
            <person name="Mukherjee S."/>
            <person name="Reddy T.B.K."/>
            <person name="Daum C."/>
            <person name="Copeland A."/>
            <person name="Chen I.A."/>
            <person name="Ivanova N.N."/>
            <person name="Kyrpides N.C."/>
            <person name="Shapiro N."/>
            <person name="Eloe-Fadrosh E.A."/>
            <person name="Pietrasiak N."/>
        </authorList>
    </citation>
    <scope>NUCLEOTIDE SEQUENCE</scope>
    <source>
        <strain evidence="2">GSE-NOS-MK-12-04C</strain>
    </source>
</reference>
<dbReference type="AlphaFoldDB" id="A0A951QTJ4"/>
<dbReference type="Pfam" id="PF00350">
    <property type="entry name" value="Dynamin_N"/>
    <property type="match status" value="1"/>
</dbReference>
<dbReference type="SUPFAM" id="SSF52540">
    <property type="entry name" value="P-loop containing nucleoside triphosphate hydrolases"/>
    <property type="match status" value="1"/>
</dbReference>
<organism evidence="2 3">
    <name type="scientific">Cyanomargarita calcarea GSE-NOS-MK-12-04C</name>
    <dbReference type="NCBI Taxonomy" id="2839659"/>
    <lineage>
        <taxon>Bacteria</taxon>
        <taxon>Bacillati</taxon>
        <taxon>Cyanobacteriota</taxon>
        <taxon>Cyanophyceae</taxon>
        <taxon>Nostocales</taxon>
        <taxon>Cyanomargaritaceae</taxon>
        <taxon>Cyanomargarita</taxon>
    </lineage>
</organism>
<feature type="domain" description="Dynamin N-terminal" evidence="1">
    <location>
        <begin position="97"/>
        <end position="307"/>
    </location>
</feature>